<dbReference type="SUPFAM" id="SSF54189">
    <property type="entry name" value="Ribosomal proteins S24e, L23 and L15e"/>
    <property type="match status" value="1"/>
</dbReference>
<evidence type="ECO:0000256" key="4">
    <source>
        <dbReference type="ARBA" id="ARBA00039977"/>
    </source>
</evidence>
<dbReference type="GO" id="GO:0003735">
    <property type="term" value="F:structural constituent of ribosome"/>
    <property type="evidence" value="ECO:0007669"/>
    <property type="project" value="InterPro"/>
</dbReference>
<gene>
    <name evidence="6" type="ORF">K469DRAFT_562794</name>
</gene>
<dbReference type="Gene3D" id="3.30.70.330">
    <property type="match status" value="1"/>
</dbReference>
<dbReference type="Proteomes" id="UP000800200">
    <property type="component" value="Unassembled WGS sequence"/>
</dbReference>
<dbReference type="PANTHER" id="PTHR12059:SF5">
    <property type="entry name" value="LARGE RIBOSOMAL SUBUNIT PROTEIN UL23M"/>
    <property type="match status" value="1"/>
</dbReference>
<dbReference type="OrthoDB" id="275582at2759"/>
<accession>A0A6A6EGG2</accession>
<comment type="similarity">
    <text evidence="1">Belongs to the universal ribosomal protein uL23 family.</text>
</comment>
<dbReference type="EMBL" id="ML994620">
    <property type="protein sequence ID" value="KAF2189738.1"/>
    <property type="molecule type" value="Genomic_DNA"/>
</dbReference>
<dbReference type="AlphaFoldDB" id="A0A6A6EGG2"/>
<organism evidence="6 7">
    <name type="scientific">Zopfia rhizophila CBS 207.26</name>
    <dbReference type="NCBI Taxonomy" id="1314779"/>
    <lineage>
        <taxon>Eukaryota</taxon>
        <taxon>Fungi</taxon>
        <taxon>Dikarya</taxon>
        <taxon>Ascomycota</taxon>
        <taxon>Pezizomycotina</taxon>
        <taxon>Dothideomycetes</taxon>
        <taxon>Dothideomycetes incertae sedis</taxon>
        <taxon>Zopfiaceae</taxon>
        <taxon>Zopfia</taxon>
    </lineage>
</organism>
<feature type="compositionally biased region" description="Basic and acidic residues" evidence="5">
    <location>
        <begin position="131"/>
        <end position="159"/>
    </location>
</feature>
<reference evidence="6" key="1">
    <citation type="journal article" date="2020" name="Stud. Mycol.">
        <title>101 Dothideomycetes genomes: a test case for predicting lifestyles and emergence of pathogens.</title>
        <authorList>
            <person name="Haridas S."/>
            <person name="Albert R."/>
            <person name="Binder M."/>
            <person name="Bloem J."/>
            <person name="Labutti K."/>
            <person name="Salamov A."/>
            <person name="Andreopoulos B."/>
            <person name="Baker S."/>
            <person name="Barry K."/>
            <person name="Bills G."/>
            <person name="Bluhm B."/>
            <person name="Cannon C."/>
            <person name="Castanera R."/>
            <person name="Culley D."/>
            <person name="Daum C."/>
            <person name="Ezra D."/>
            <person name="Gonzalez J."/>
            <person name="Henrissat B."/>
            <person name="Kuo A."/>
            <person name="Liang C."/>
            <person name="Lipzen A."/>
            <person name="Lutzoni F."/>
            <person name="Magnuson J."/>
            <person name="Mondo S."/>
            <person name="Nolan M."/>
            <person name="Ohm R."/>
            <person name="Pangilinan J."/>
            <person name="Park H.-J."/>
            <person name="Ramirez L."/>
            <person name="Alfaro M."/>
            <person name="Sun H."/>
            <person name="Tritt A."/>
            <person name="Yoshinaga Y."/>
            <person name="Zwiers L.-H."/>
            <person name="Turgeon B."/>
            <person name="Goodwin S."/>
            <person name="Spatafora J."/>
            <person name="Crous P."/>
            <person name="Grigoriev I."/>
        </authorList>
    </citation>
    <scope>NUCLEOTIDE SEQUENCE</scope>
    <source>
        <strain evidence="6">CBS 207.26</strain>
    </source>
</reference>
<sequence>MADLSNKIIRFGKKQVFLPKFTIALMRSSHLSPYHARFLAPLTFSKLDLRDYLYHAYNVKAINIRSHIKQQPVQQEPVDRRNPNQYSVYQRRHWRPQAKKYMTIEMDRPFVWPAEPENFEAWGKTLMEEQLERQEDKNGRKEESESLRKQVKRVRENAQEFKPSQKVVQGLNGPEFKIMV</sequence>
<evidence type="ECO:0000256" key="1">
    <source>
        <dbReference type="ARBA" id="ARBA00006700"/>
    </source>
</evidence>
<keyword evidence="7" id="KW-1185">Reference proteome</keyword>
<dbReference type="InterPro" id="IPR012677">
    <property type="entry name" value="Nucleotide-bd_a/b_plait_sf"/>
</dbReference>
<evidence type="ECO:0000256" key="3">
    <source>
        <dbReference type="ARBA" id="ARBA00023274"/>
    </source>
</evidence>
<dbReference type="GO" id="GO:0005762">
    <property type="term" value="C:mitochondrial large ribosomal subunit"/>
    <property type="evidence" value="ECO:0007669"/>
    <property type="project" value="TreeGrafter"/>
</dbReference>
<feature type="region of interest" description="Disordered" evidence="5">
    <location>
        <begin position="131"/>
        <end position="166"/>
    </location>
</feature>
<dbReference type="InterPro" id="IPR013025">
    <property type="entry name" value="Ribosomal_uL23-like"/>
</dbReference>
<dbReference type="PANTHER" id="PTHR12059">
    <property type="entry name" value="RIBOSOMAL PROTEIN L23-RELATED"/>
    <property type="match status" value="1"/>
</dbReference>
<keyword evidence="2" id="KW-0689">Ribosomal protein</keyword>
<evidence type="ECO:0000313" key="6">
    <source>
        <dbReference type="EMBL" id="KAF2189738.1"/>
    </source>
</evidence>
<evidence type="ECO:0000256" key="5">
    <source>
        <dbReference type="SAM" id="MobiDB-lite"/>
    </source>
</evidence>
<dbReference type="GO" id="GO:0032543">
    <property type="term" value="P:mitochondrial translation"/>
    <property type="evidence" value="ECO:0007669"/>
    <property type="project" value="TreeGrafter"/>
</dbReference>
<evidence type="ECO:0000313" key="7">
    <source>
        <dbReference type="Proteomes" id="UP000800200"/>
    </source>
</evidence>
<name>A0A6A6EGG2_9PEZI</name>
<dbReference type="InterPro" id="IPR012678">
    <property type="entry name" value="Ribosomal_uL23/eL15/eS24_sf"/>
</dbReference>
<keyword evidence="3" id="KW-0687">Ribonucleoprotein</keyword>
<evidence type="ECO:0000256" key="2">
    <source>
        <dbReference type="ARBA" id="ARBA00022980"/>
    </source>
</evidence>
<proteinExistence type="inferred from homology"/>
<protein>
    <recommendedName>
        <fullName evidence="4">Large ribosomal subunit protein uL23m</fullName>
    </recommendedName>
</protein>